<evidence type="ECO:0000313" key="2">
    <source>
        <dbReference type="Proteomes" id="UP000652763"/>
    </source>
</evidence>
<proteinExistence type="predicted"/>
<keyword evidence="2" id="KW-1185">Reference proteome</keyword>
<accession>A0ABR8YGK1</accession>
<evidence type="ECO:0000313" key="1">
    <source>
        <dbReference type="EMBL" id="MBD8043351.1"/>
    </source>
</evidence>
<organism evidence="1 2">
    <name type="scientific">Arthrobacter pullicola</name>
    <dbReference type="NCBI Taxonomy" id="2762224"/>
    <lineage>
        <taxon>Bacteria</taxon>
        <taxon>Bacillati</taxon>
        <taxon>Actinomycetota</taxon>
        <taxon>Actinomycetes</taxon>
        <taxon>Micrococcales</taxon>
        <taxon>Micrococcaceae</taxon>
        <taxon>Arthrobacter</taxon>
    </lineage>
</organism>
<protein>
    <submittedName>
        <fullName evidence="1">Uncharacterized protein</fullName>
    </submittedName>
</protein>
<comment type="caution">
    <text evidence="1">The sequence shown here is derived from an EMBL/GenBank/DDBJ whole genome shotgun (WGS) entry which is preliminary data.</text>
</comment>
<name>A0ABR8YGK1_9MICC</name>
<reference evidence="1 2" key="1">
    <citation type="submission" date="2020-08" db="EMBL/GenBank/DDBJ databases">
        <title>A Genomic Blueprint of the Chicken Gut Microbiome.</title>
        <authorList>
            <person name="Gilroy R."/>
            <person name="Ravi A."/>
            <person name="Getino M."/>
            <person name="Pursley I."/>
            <person name="Horton D.L."/>
            <person name="Alikhan N.-F."/>
            <person name="Baker D."/>
            <person name="Gharbi K."/>
            <person name="Hall N."/>
            <person name="Watson M."/>
            <person name="Adriaenssens E.M."/>
            <person name="Foster-Nyarko E."/>
            <person name="Jarju S."/>
            <person name="Secka A."/>
            <person name="Antonio M."/>
            <person name="Oren A."/>
            <person name="Chaudhuri R."/>
            <person name="La Ragione R.M."/>
            <person name="Hildebrand F."/>
            <person name="Pallen M.J."/>
        </authorList>
    </citation>
    <scope>NUCLEOTIDE SEQUENCE [LARGE SCALE GENOMIC DNA]</scope>
    <source>
        <strain evidence="1 2">Sa2BUA2</strain>
    </source>
</reference>
<gene>
    <name evidence="1" type="ORF">H9638_05940</name>
</gene>
<dbReference type="Proteomes" id="UP000652763">
    <property type="component" value="Unassembled WGS sequence"/>
</dbReference>
<dbReference type="RefSeq" id="WP_191746258.1">
    <property type="nucleotide sequence ID" value="NZ_JACSQC010000002.1"/>
</dbReference>
<sequence>MNTSAGSVWEYSPSGYRVEVSGRRRYRKYSSTAGQITTRQRGHNAYKVKTLAELLDNGNIGSSRGDTYPAEYRYPDSLYGNWQDHWQNTLTER</sequence>
<dbReference type="EMBL" id="JACSQC010000002">
    <property type="protein sequence ID" value="MBD8043351.1"/>
    <property type="molecule type" value="Genomic_DNA"/>
</dbReference>